<evidence type="ECO:0000256" key="4">
    <source>
        <dbReference type="ARBA" id="ARBA00023163"/>
    </source>
</evidence>
<dbReference type="InterPro" id="IPR036390">
    <property type="entry name" value="WH_DNA-bd_sf"/>
</dbReference>
<proteinExistence type="inferred from homology"/>
<keyword evidence="7" id="KW-1185">Reference proteome</keyword>
<dbReference type="Gene3D" id="1.10.10.10">
    <property type="entry name" value="Winged helix-like DNA-binding domain superfamily/Winged helix DNA-binding domain"/>
    <property type="match status" value="1"/>
</dbReference>
<evidence type="ECO:0000256" key="3">
    <source>
        <dbReference type="ARBA" id="ARBA00023125"/>
    </source>
</evidence>
<dbReference type="RefSeq" id="WP_262431113.1">
    <property type="nucleotide sequence ID" value="NZ_JACRTE010000001.1"/>
</dbReference>
<keyword evidence="3" id="KW-0238">DNA-binding</keyword>
<dbReference type="PANTHER" id="PTHR33238">
    <property type="entry name" value="IRON (METAL) DEPENDENT REPRESSOR, DTXR FAMILY"/>
    <property type="match status" value="1"/>
</dbReference>
<dbReference type="GO" id="GO:0003700">
    <property type="term" value="F:DNA-binding transcription factor activity"/>
    <property type="evidence" value="ECO:0007669"/>
    <property type="project" value="InterPro"/>
</dbReference>
<keyword evidence="2" id="KW-0805">Transcription regulation</keyword>
<comment type="caution">
    <text evidence="6">The sequence shown here is derived from an EMBL/GenBank/DDBJ whole genome shotgun (WGS) entry which is preliminary data.</text>
</comment>
<dbReference type="Pfam" id="PF02742">
    <property type="entry name" value="Fe_dep_repr_C"/>
    <property type="match status" value="1"/>
</dbReference>
<sequence>MKIQESAENYLESILIIKGKKGSVRSIDIANELNFTKPSVSVAMKHFREEGYITMSADGLIELTDKGLEIAERIYERHQVIARALMVLGVDEATAYVDSCKIEHDISDITFSKIKEHLAKHEGK</sequence>
<dbReference type="Pfam" id="PF01325">
    <property type="entry name" value="Fe_dep_repress"/>
    <property type="match status" value="1"/>
</dbReference>
<evidence type="ECO:0000256" key="1">
    <source>
        <dbReference type="ARBA" id="ARBA00007871"/>
    </source>
</evidence>
<name>A0A926FBF8_9FIRM</name>
<feature type="domain" description="HTH dtxR-type" evidence="5">
    <location>
        <begin position="1"/>
        <end position="64"/>
    </location>
</feature>
<dbReference type="GO" id="GO:0046914">
    <property type="term" value="F:transition metal ion binding"/>
    <property type="evidence" value="ECO:0007669"/>
    <property type="project" value="InterPro"/>
</dbReference>
<comment type="similarity">
    <text evidence="1">Belongs to the DtxR/MntR family.</text>
</comment>
<dbReference type="PROSITE" id="PS50944">
    <property type="entry name" value="HTH_DTXR"/>
    <property type="match status" value="1"/>
</dbReference>
<evidence type="ECO:0000313" key="7">
    <source>
        <dbReference type="Proteomes" id="UP000647416"/>
    </source>
</evidence>
<dbReference type="InterPro" id="IPR050536">
    <property type="entry name" value="DtxR_MntR_Metal-Reg"/>
</dbReference>
<gene>
    <name evidence="6" type="ORF">H8706_00830</name>
</gene>
<protein>
    <submittedName>
        <fullName evidence="6">Metal-dependent transcriptional regulator</fullName>
    </submittedName>
</protein>
<organism evidence="6 7">
    <name type="scientific">Qingrenia yutianensis</name>
    <dbReference type="NCBI Taxonomy" id="2763676"/>
    <lineage>
        <taxon>Bacteria</taxon>
        <taxon>Bacillati</taxon>
        <taxon>Bacillota</taxon>
        <taxon>Clostridia</taxon>
        <taxon>Eubacteriales</taxon>
        <taxon>Oscillospiraceae</taxon>
        <taxon>Qingrenia</taxon>
    </lineage>
</organism>
<dbReference type="SUPFAM" id="SSF47979">
    <property type="entry name" value="Iron-dependent repressor protein, dimerization domain"/>
    <property type="match status" value="1"/>
</dbReference>
<dbReference type="InterPro" id="IPR022689">
    <property type="entry name" value="Iron_dep_repressor"/>
</dbReference>
<dbReference type="EMBL" id="JACRTE010000001">
    <property type="protein sequence ID" value="MBC8595414.1"/>
    <property type="molecule type" value="Genomic_DNA"/>
</dbReference>
<evidence type="ECO:0000259" key="5">
    <source>
        <dbReference type="PROSITE" id="PS50944"/>
    </source>
</evidence>
<dbReference type="InterPro" id="IPR001367">
    <property type="entry name" value="Fe_dep_repressor"/>
</dbReference>
<dbReference type="SUPFAM" id="SSF46785">
    <property type="entry name" value="Winged helix' DNA-binding domain"/>
    <property type="match status" value="1"/>
</dbReference>
<reference evidence="6" key="1">
    <citation type="submission" date="2020-08" db="EMBL/GenBank/DDBJ databases">
        <title>Genome public.</title>
        <authorList>
            <person name="Liu C."/>
            <person name="Sun Q."/>
        </authorList>
    </citation>
    <scope>NUCLEOTIDE SEQUENCE</scope>
    <source>
        <strain evidence="6">NSJ-50</strain>
    </source>
</reference>
<evidence type="ECO:0000256" key="2">
    <source>
        <dbReference type="ARBA" id="ARBA00023015"/>
    </source>
</evidence>
<dbReference type="Proteomes" id="UP000647416">
    <property type="component" value="Unassembled WGS sequence"/>
</dbReference>
<dbReference type="InterPro" id="IPR022687">
    <property type="entry name" value="HTH_DTXR"/>
</dbReference>
<keyword evidence="4" id="KW-0804">Transcription</keyword>
<dbReference type="GO" id="GO:0003677">
    <property type="term" value="F:DNA binding"/>
    <property type="evidence" value="ECO:0007669"/>
    <property type="project" value="UniProtKB-KW"/>
</dbReference>
<accession>A0A926FBF8</accession>
<dbReference type="Gene3D" id="1.10.60.10">
    <property type="entry name" value="Iron dependent repressor, metal binding and dimerisation domain"/>
    <property type="match status" value="1"/>
</dbReference>
<evidence type="ECO:0000313" key="6">
    <source>
        <dbReference type="EMBL" id="MBC8595414.1"/>
    </source>
</evidence>
<dbReference type="InterPro" id="IPR036421">
    <property type="entry name" value="Fe_dep_repressor_sf"/>
</dbReference>
<dbReference type="InterPro" id="IPR036388">
    <property type="entry name" value="WH-like_DNA-bd_sf"/>
</dbReference>
<dbReference type="GO" id="GO:0046983">
    <property type="term" value="F:protein dimerization activity"/>
    <property type="evidence" value="ECO:0007669"/>
    <property type="project" value="InterPro"/>
</dbReference>
<dbReference type="AlphaFoldDB" id="A0A926FBF8"/>
<dbReference type="PANTHER" id="PTHR33238:SF7">
    <property type="entry name" value="IRON-DEPENDENT TRANSCRIPTIONAL REGULATOR"/>
    <property type="match status" value="1"/>
</dbReference>
<dbReference type="SMART" id="SM00529">
    <property type="entry name" value="HTH_DTXR"/>
    <property type="match status" value="1"/>
</dbReference>